<dbReference type="PANTHER" id="PTHR11426">
    <property type="entry name" value="HISTONE H3"/>
    <property type="match status" value="1"/>
</dbReference>
<dbReference type="Gene3D" id="1.10.20.10">
    <property type="entry name" value="Histone, subunit A"/>
    <property type="match status" value="2"/>
</dbReference>
<name>A0ABS8SVD8_DATST</name>
<evidence type="ECO:0000259" key="4">
    <source>
        <dbReference type="Pfam" id="PF00125"/>
    </source>
</evidence>
<dbReference type="InterPro" id="IPR000164">
    <property type="entry name" value="Histone_H3/CENP-A"/>
</dbReference>
<keyword evidence="6" id="KW-1185">Reference proteome</keyword>
<dbReference type="Proteomes" id="UP000823775">
    <property type="component" value="Unassembled WGS sequence"/>
</dbReference>
<comment type="similarity">
    <text evidence="1">Belongs to the histone H3 family.</text>
</comment>
<feature type="domain" description="Core Histone H2A/H2B/H3" evidence="4">
    <location>
        <begin position="37"/>
        <end position="75"/>
    </location>
</feature>
<dbReference type="SUPFAM" id="SSF47113">
    <property type="entry name" value="Histone-fold"/>
    <property type="match status" value="1"/>
</dbReference>
<protein>
    <submittedName>
        <fullName evidence="5">5-hydroxytryptamine receptor 2A</fullName>
    </submittedName>
</protein>
<dbReference type="Pfam" id="PF00125">
    <property type="entry name" value="Histone"/>
    <property type="match status" value="1"/>
</dbReference>
<evidence type="ECO:0000256" key="2">
    <source>
        <dbReference type="ARBA" id="ARBA00022990"/>
    </source>
</evidence>
<organism evidence="5 6">
    <name type="scientific">Datura stramonium</name>
    <name type="common">Jimsonweed</name>
    <name type="synonym">Common thornapple</name>
    <dbReference type="NCBI Taxonomy" id="4076"/>
    <lineage>
        <taxon>Eukaryota</taxon>
        <taxon>Viridiplantae</taxon>
        <taxon>Streptophyta</taxon>
        <taxon>Embryophyta</taxon>
        <taxon>Tracheophyta</taxon>
        <taxon>Spermatophyta</taxon>
        <taxon>Magnoliopsida</taxon>
        <taxon>eudicotyledons</taxon>
        <taxon>Gunneridae</taxon>
        <taxon>Pentapetalae</taxon>
        <taxon>asterids</taxon>
        <taxon>lamiids</taxon>
        <taxon>Solanales</taxon>
        <taxon>Solanaceae</taxon>
        <taxon>Solanoideae</taxon>
        <taxon>Datureae</taxon>
        <taxon>Datura</taxon>
    </lineage>
</organism>
<keyword evidence="2" id="KW-0007">Acetylation</keyword>
<evidence type="ECO:0000313" key="5">
    <source>
        <dbReference type="EMBL" id="MCD7462739.1"/>
    </source>
</evidence>
<accession>A0ABS8SVD8</accession>
<dbReference type="PRINTS" id="PR00622">
    <property type="entry name" value="HISTONEH3"/>
</dbReference>
<dbReference type="InterPro" id="IPR007125">
    <property type="entry name" value="H2A/H2B/H3"/>
</dbReference>
<dbReference type="EMBL" id="JACEIK010000831">
    <property type="protein sequence ID" value="MCD7462739.1"/>
    <property type="molecule type" value="Genomic_DNA"/>
</dbReference>
<gene>
    <name evidence="5" type="primary">HTR2_14</name>
    <name evidence="5" type="ORF">HAX54_049274</name>
</gene>
<evidence type="ECO:0000256" key="1">
    <source>
        <dbReference type="ARBA" id="ARBA00010343"/>
    </source>
</evidence>
<sequence length="99" mass="11406">MVRTKQTARKSTGGKAPRRQLVIKDARKSAQATREMKKPLRFSRKLPFQRLVRKITQDFKTNLRFQSSTVAALQTKWPLRLTLLGSFNIPISVQINLLV</sequence>
<evidence type="ECO:0000256" key="3">
    <source>
        <dbReference type="SAM" id="MobiDB-lite"/>
    </source>
</evidence>
<dbReference type="InterPro" id="IPR009072">
    <property type="entry name" value="Histone-fold"/>
</dbReference>
<proteinExistence type="inferred from homology"/>
<evidence type="ECO:0000313" key="6">
    <source>
        <dbReference type="Proteomes" id="UP000823775"/>
    </source>
</evidence>
<feature type="compositionally biased region" description="Basic and acidic residues" evidence="3">
    <location>
        <begin position="22"/>
        <end position="36"/>
    </location>
</feature>
<reference evidence="5 6" key="1">
    <citation type="journal article" date="2021" name="BMC Genomics">
        <title>Datura genome reveals duplications of psychoactive alkaloid biosynthetic genes and high mutation rate following tissue culture.</title>
        <authorList>
            <person name="Rajewski A."/>
            <person name="Carter-House D."/>
            <person name="Stajich J."/>
            <person name="Litt A."/>
        </authorList>
    </citation>
    <scope>NUCLEOTIDE SEQUENCE [LARGE SCALE GENOMIC DNA]</scope>
    <source>
        <strain evidence="5">AR-01</strain>
    </source>
</reference>
<feature type="region of interest" description="Disordered" evidence="3">
    <location>
        <begin position="1"/>
        <end position="36"/>
    </location>
</feature>
<comment type="caution">
    <text evidence="5">The sequence shown here is derived from an EMBL/GenBank/DDBJ whole genome shotgun (WGS) entry which is preliminary data.</text>
</comment>
<keyword evidence="5" id="KW-0675">Receptor</keyword>